<dbReference type="eggNOG" id="COG0658">
    <property type="taxonomic scope" value="Bacteria"/>
</dbReference>
<evidence type="ECO:0000313" key="9">
    <source>
        <dbReference type="Proteomes" id="UP000003835"/>
    </source>
</evidence>
<sequence>MGVGALVALLTHRQVKPLGSLLLAATILLIINPLWIWDLGFQLSFLATLGLLVTVPPLVKNLDWLPSVIAALIAVPLAALLWTLPLQLYVFGMIAPYSVVANIIGTPLISLISLGGFLSALVALISPLAGSAIAGLLYYPLQGLLELVRFLNALPASSVALGTISLMQLLLLYGLIGITCISSRVQMRGIFVGVIALTIIALPIWQTRLEQFQVTVLVADQEQVLVIQDQGQVTLVNSGETDTANFTILPFLQKQGVNQVDWAVAVDSQPRFRSGWVPILESLPVKRFYDLAHSEPLPTDTQAIAEAVQSQNGIYEVVSTEQRLAVGATGSGEKTTIELIKAQPPIVQLQIKDRTWLLLGDMPPDEQNQFAQRDNLPQIQVLWWSGEPLTPRLVDVLQPKVAIASAEVIEPQAAKLLQNAQIELYWTGRDGAIQWTPEQGFETTLEANRTDAALF</sequence>
<evidence type="ECO:0000256" key="2">
    <source>
        <dbReference type="ARBA" id="ARBA00022475"/>
    </source>
</evidence>
<evidence type="ECO:0000259" key="7">
    <source>
        <dbReference type="Pfam" id="PF03772"/>
    </source>
</evidence>
<keyword evidence="5 6" id="KW-0472">Membrane</keyword>
<evidence type="ECO:0000256" key="3">
    <source>
        <dbReference type="ARBA" id="ARBA00022692"/>
    </source>
</evidence>
<proteinExistence type="predicted"/>
<evidence type="ECO:0000313" key="8">
    <source>
        <dbReference type="EMBL" id="EDX72011.1"/>
    </source>
</evidence>
<dbReference type="AlphaFoldDB" id="B4W1C7"/>
<dbReference type="PANTHER" id="PTHR30619">
    <property type="entry name" value="DNA INTERNALIZATION/COMPETENCE PROTEIN COMEC/REC2"/>
    <property type="match status" value="1"/>
</dbReference>
<dbReference type="Pfam" id="PF03772">
    <property type="entry name" value="Competence"/>
    <property type="match status" value="1"/>
</dbReference>
<feature type="transmembrane region" description="Helical" evidence="6">
    <location>
        <begin position="159"/>
        <end position="181"/>
    </location>
</feature>
<name>B4W1C7_9CYAN</name>
<dbReference type="InterPro" id="IPR052159">
    <property type="entry name" value="Competence_DNA_uptake"/>
</dbReference>
<dbReference type="Gene3D" id="3.60.15.10">
    <property type="entry name" value="Ribonuclease Z/Hydroxyacylglutathione hydrolase-like"/>
    <property type="match status" value="1"/>
</dbReference>
<feature type="transmembrane region" description="Helical" evidence="6">
    <location>
        <begin position="188"/>
        <end position="205"/>
    </location>
</feature>
<accession>B4W1C7</accession>
<evidence type="ECO:0000256" key="5">
    <source>
        <dbReference type="ARBA" id="ARBA00023136"/>
    </source>
</evidence>
<dbReference type="InterPro" id="IPR036866">
    <property type="entry name" value="RibonucZ/Hydroxyglut_hydro"/>
</dbReference>
<dbReference type="InterPro" id="IPR004477">
    <property type="entry name" value="ComEC_N"/>
</dbReference>
<keyword evidence="9" id="KW-1185">Reference proteome</keyword>
<feature type="transmembrane region" description="Helical" evidence="6">
    <location>
        <begin position="64"/>
        <end position="82"/>
    </location>
</feature>
<dbReference type="Proteomes" id="UP000003835">
    <property type="component" value="Unassembled WGS sequence"/>
</dbReference>
<protein>
    <recommendedName>
        <fullName evidence="7">ComEC/Rec2-related protein domain-containing protein</fullName>
    </recommendedName>
</protein>
<dbReference type="eggNOG" id="COG2333">
    <property type="taxonomic scope" value="Bacteria"/>
</dbReference>
<comment type="subcellular location">
    <subcellularLocation>
        <location evidence="1">Cell membrane</location>
        <topology evidence="1">Multi-pass membrane protein</topology>
    </subcellularLocation>
</comment>
<dbReference type="HOGENOM" id="CLU_600923_0_0_3"/>
<evidence type="ECO:0000256" key="1">
    <source>
        <dbReference type="ARBA" id="ARBA00004651"/>
    </source>
</evidence>
<feature type="transmembrane region" description="Helical" evidence="6">
    <location>
        <begin position="116"/>
        <end position="139"/>
    </location>
</feature>
<evidence type="ECO:0000256" key="4">
    <source>
        <dbReference type="ARBA" id="ARBA00022989"/>
    </source>
</evidence>
<reference evidence="8 9" key="1">
    <citation type="submission" date="2008-07" db="EMBL/GenBank/DDBJ databases">
        <authorList>
            <person name="Tandeau de Marsac N."/>
            <person name="Ferriera S."/>
            <person name="Johnson J."/>
            <person name="Kravitz S."/>
            <person name="Beeson K."/>
            <person name="Sutton G."/>
            <person name="Rogers Y.-H."/>
            <person name="Friedman R."/>
            <person name="Frazier M."/>
            <person name="Venter J.C."/>
        </authorList>
    </citation>
    <scope>NUCLEOTIDE SEQUENCE [LARGE SCALE GENOMIC DNA]</scope>
    <source>
        <strain evidence="8 9">PCC 7420</strain>
    </source>
</reference>
<evidence type="ECO:0000256" key="6">
    <source>
        <dbReference type="SAM" id="Phobius"/>
    </source>
</evidence>
<gene>
    <name evidence="8" type="ORF">MC7420_5155</name>
</gene>
<dbReference type="EMBL" id="DS989868">
    <property type="protein sequence ID" value="EDX72011.1"/>
    <property type="molecule type" value="Genomic_DNA"/>
</dbReference>
<feature type="transmembrane region" description="Helical" evidence="6">
    <location>
        <begin position="88"/>
        <end position="109"/>
    </location>
</feature>
<organism evidence="8 9">
    <name type="scientific">Coleofasciculus chthonoplastes PCC 7420</name>
    <dbReference type="NCBI Taxonomy" id="118168"/>
    <lineage>
        <taxon>Bacteria</taxon>
        <taxon>Bacillati</taxon>
        <taxon>Cyanobacteriota</taxon>
        <taxon>Cyanophyceae</taxon>
        <taxon>Coleofasciculales</taxon>
        <taxon>Coleofasciculaceae</taxon>
        <taxon>Coleofasciculus</taxon>
    </lineage>
</organism>
<keyword evidence="4 6" id="KW-1133">Transmembrane helix</keyword>
<dbReference type="STRING" id="118168.MC7420_5155"/>
<dbReference type="NCBIfam" id="TIGR00360">
    <property type="entry name" value="ComEC_N-term"/>
    <property type="match status" value="1"/>
</dbReference>
<feature type="domain" description="ComEC/Rec2-related protein" evidence="7">
    <location>
        <begin position="1"/>
        <end position="182"/>
    </location>
</feature>
<dbReference type="GO" id="GO:0005886">
    <property type="term" value="C:plasma membrane"/>
    <property type="evidence" value="ECO:0007669"/>
    <property type="project" value="UniProtKB-SubCell"/>
</dbReference>
<feature type="transmembrane region" description="Helical" evidence="6">
    <location>
        <begin position="18"/>
        <end position="37"/>
    </location>
</feature>
<keyword evidence="3 6" id="KW-0812">Transmembrane</keyword>
<dbReference type="PANTHER" id="PTHR30619:SF1">
    <property type="entry name" value="RECOMBINATION PROTEIN 2"/>
    <property type="match status" value="1"/>
</dbReference>
<keyword evidence="2" id="KW-1003">Cell membrane</keyword>
<feature type="transmembrane region" description="Helical" evidence="6">
    <location>
        <begin position="43"/>
        <end position="59"/>
    </location>
</feature>